<reference evidence="2 3" key="1">
    <citation type="submission" date="2020-12" db="EMBL/GenBank/DDBJ databases">
        <title>WGS of Thermoactinomyces spp.</title>
        <authorList>
            <person name="Cheng K."/>
        </authorList>
    </citation>
    <scope>NUCLEOTIDE SEQUENCE [LARGE SCALE GENOMIC DNA]</scope>
    <source>
        <strain evidence="3">CICC 10671\DSM 43846</strain>
    </source>
</reference>
<dbReference type="Proteomes" id="UP000633619">
    <property type="component" value="Unassembled WGS sequence"/>
</dbReference>
<keyword evidence="1" id="KW-1133">Transmembrane helix</keyword>
<sequence length="141" mass="16445">MGEWILWSVFLYIALYFLVKGLSRYLGNYYHNKAVHLVIITKNSQHEVEWMIRSYYAWNGPQGKPGQITCLDAGSKDDTLFILNRLKQRYPTLEVIRLHSGTDEDEAVYRWLQSQEKNRGKLIVMDLREVDSSDKSEKGSA</sequence>
<keyword evidence="1" id="KW-0812">Transmembrane</keyword>
<evidence type="ECO:0000256" key="1">
    <source>
        <dbReference type="SAM" id="Phobius"/>
    </source>
</evidence>
<name>A0A8I1A5T7_THEIN</name>
<gene>
    <name evidence="2" type="ORF">I8U20_06745</name>
</gene>
<dbReference type="EMBL" id="JAECVW010000003">
    <property type="protein sequence ID" value="MBH8595028.1"/>
    <property type="molecule type" value="Genomic_DNA"/>
</dbReference>
<keyword evidence="3" id="KW-1185">Reference proteome</keyword>
<evidence type="ECO:0000313" key="2">
    <source>
        <dbReference type="EMBL" id="MBH8595028.1"/>
    </source>
</evidence>
<keyword evidence="1" id="KW-0472">Membrane</keyword>
<dbReference type="RefSeq" id="WP_181731351.1">
    <property type="nucleotide sequence ID" value="NZ_JACEIR010000002.1"/>
</dbReference>
<protein>
    <submittedName>
        <fullName evidence="2">Uncharacterized protein</fullName>
    </submittedName>
</protein>
<dbReference type="AlphaFoldDB" id="A0A8I1A5T7"/>
<feature type="transmembrane region" description="Helical" evidence="1">
    <location>
        <begin position="6"/>
        <end position="23"/>
    </location>
</feature>
<evidence type="ECO:0000313" key="3">
    <source>
        <dbReference type="Proteomes" id="UP000633619"/>
    </source>
</evidence>
<comment type="caution">
    <text evidence="2">The sequence shown here is derived from an EMBL/GenBank/DDBJ whole genome shotgun (WGS) entry which is preliminary data.</text>
</comment>
<accession>A0A8I1A5T7</accession>
<proteinExistence type="predicted"/>
<organism evidence="2 3">
    <name type="scientific">Thermoactinomyces intermedius</name>
    <dbReference type="NCBI Taxonomy" id="2024"/>
    <lineage>
        <taxon>Bacteria</taxon>
        <taxon>Bacillati</taxon>
        <taxon>Bacillota</taxon>
        <taxon>Bacilli</taxon>
        <taxon>Bacillales</taxon>
        <taxon>Thermoactinomycetaceae</taxon>
        <taxon>Thermoactinomyces</taxon>
    </lineage>
</organism>